<dbReference type="RefSeq" id="WP_284253593.1">
    <property type="nucleotide sequence ID" value="NZ_BAAAQO010000002.1"/>
</dbReference>
<keyword evidence="3" id="KW-0804">Transcription</keyword>
<dbReference type="Pfam" id="PF07702">
    <property type="entry name" value="UTRA"/>
    <property type="match status" value="1"/>
</dbReference>
<dbReference type="PRINTS" id="PR00035">
    <property type="entry name" value="HTHGNTR"/>
</dbReference>
<evidence type="ECO:0000256" key="2">
    <source>
        <dbReference type="ARBA" id="ARBA00023125"/>
    </source>
</evidence>
<dbReference type="InterPro" id="IPR028978">
    <property type="entry name" value="Chorismate_lyase_/UTRA_dom_sf"/>
</dbReference>
<dbReference type="PANTHER" id="PTHR44846">
    <property type="entry name" value="MANNOSYL-D-GLYCERATE TRANSPORT/METABOLISM SYSTEM REPRESSOR MNGR-RELATED"/>
    <property type="match status" value="1"/>
</dbReference>
<keyword evidence="1" id="KW-0805">Transcription regulation</keyword>
<organism evidence="5 6">
    <name type="scientific">Pseudolysinimonas kribbensis</name>
    <dbReference type="NCBI Taxonomy" id="433641"/>
    <lineage>
        <taxon>Bacteria</taxon>
        <taxon>Bacillati</taxon>
        <taxon>Actinomycetota</taxon>
        <taxon>Actinomycetes</taxon>
        <taxon>Micrococcales</taxon>
        <taxon>Microbacteriaceae</taxon>
        <taxon>Pseudolysinimonas</taxon>
    </lineage>
</organism>
<dbReference type="SUPFAM" id="SSF46785">
    <property type="entry name" value="Winged helix' DNA-binding domain"/>
    <property type="match status" value="1"/>
</dbReference>
<accession>A0ABQ6K4P8</accession>
<evidence type="ECO:0000313" key="5">
    <source>
        <dbReference type="EMBL" id="GMA94696.1"/>
    </source>
</evidence>
<evidence type="ECO:0000256" key="3">
    <source>
        <dbReference type="ARBA" id="ARBA00023163"/>
    </source>
</evidence>
<dbReference type="Gene3D" id="1.10.10.10">
    <property type="entry name" value="Winged helix-like DNA-binding domain superfamily/Winged helix DNA-binding domain"/>
    <property type="match status" value="1"/>
</dbReference>
<dbReference type="SMART" id="SM00866">
    <property type="entry name" value="UTRA"/>
    <property type="match status" value="1"/>
</dbReference>
<protein>
    <submittedName>
        <fullName evidence="5">HTH-type transcriptional regulator YmfC</fullName>
    </submittedName>
</protein>
<dbReference type="Proteomes" id="UP001157034">
    <property type="component" value="Unassembled WGS sequence"/>
</dbReference>
<dbReference type="InterPro" id="IPR000524">
    <property type="entry name" value="Tscrpt_reg_HTH_GntR"/>
</dbReference>
<reference evidence="6" key="1">
    <citation type="journal article" date="2019" name="Int. J. Syst. Evol. Microbiol.">
        <title>The Global Catalogue of Microorganisms (GCM) 10K type strain sequencing project: providing services to taxonomists for standard genome sequencing and annotation.</title>
        <authorList>
            <consortium name="The Broad Institute Genomics Platform"/>
            <consortium name="The Broad Institute Genome Sequencing Center for Infectious Disease"/>
            <person name="Wu L."/>
            <person name="Ma J."/>
        </authorList>
    </citation>
    <scope>NUCLEOTIDE SEQUENCE [LARGE SCALE GENOMIC DNA]</scope>
    <source>
        <strain evidence="6">NBRC 108894</strain>
    </source>
</reference>
<dbReference type="PANTHER" id="PTHR44846:SF17">
    <property type="entry name" value="GNTR-FAMILY TRANSCRIPTIONAL REGULATOR"/>
    <property type="match status" value="1"/>
</dbReference>
<dbReference type="SMART" id="SM00345">
    <property type="entry name" value="HTH_GNTR"/>
    <property type="match status" value="1"/>
</dbReference>
<comment type="caution">
    <text evidence="5">The sequence shown here is derived from an EMBL/GenBank/DDBJ whole genome shotgun (WGS) entry which is preliminary data.</text>
</comment>
<dbReference type="Gene3D" id="3.40.1410.10">
    <property type="entry name" value="Chorismate lyase-like"/>
    <property type="match status" value="1"/>
</dbReference>
<evidence type="ECO:0000259" key="4">
    <source>
        <dbReference type="PROSITE" id="PS50949"/>
    </source>
</evidence>
<evidence type="ECO:0000256" key="1">
    <source>
        <dbReference type="ARBA" id="ARBA00023015"/>
    </source>
</evidence>
<dbReference type="SUPFAM" id="SSF64288">
    <property type="entry name" value="Chorismate lyase-like"/>
    <property type="match status" value="1"/>
</dbReference>
<dbReference type="InterPro" id="IPR050679">
    <property type="entry name" value="Bact_HTH_transcr_reg"/>
</dbReference>
<name>A0ABQ6K4P8_9MICO</name>
<proteinExistence type="predicted"/>
<feature type="domain" description="HTH gntR-type" evidence="4">
    <location>
        <begin position="15"/>
        <end position="83"/>
    </location>
</feature>
<dbReference type="InterPro" id="IPR011663">
    <property type="entry name" value="UTRA"/>
</dbReference>
<dbReference type="InterPro" id="IPR036390">
    <property type="entry name" value="WH_DNA-bd_sf"/>
</dbReference>
<gene>
    <name evidence="5" type="primary">ymfC</name>
    <name evidence="5" type="ORF">GCM10025881_15200</name>
</gene>
<dbReference type="EMBL" id="BSVB01000001">
    <property type="protein sequence ID" value="GMA94696.1"/>
    <property type="molecule type" value="Genomic_DNA"/>
</dbReference>
<dbReference type="CDD" id="cd07377">
    <property type="entry name" value="WHTH_GntR"/>
    <property type="match status" value="1"/>
</dbReference>
<dbReference type="InterPro" id="IPR036388">
    <property type="entry name" value="WH-like_DNA-bd_sf"/>
</dbReference>
<dbReference type="Pfam" id="PF00392">
    <property type="entry name" value="GntR"/>
    <property type="match status" value="1"/>
</dbReference>
<sequence>MSTPVTPSGRLTSGLDLPTRLANDLRQRLDDGEWGAGDKLPTESELCAHYGVSRATVRQALRSLGGDGLIVIRQGVGSFVSETALIRTGMQELKSITSTIAEMGLTPGMEYHHRVIRPATEEEAQRLRLDAGAEVLDIRRRILANGIVVAYSFDILPRWAFPADFSPDDLTGSVFGKLAEIGGPTPDWGTAQVHAVVSKDIAWDADGDDAPDLFVLLDQLQFDLEGRPFMHTRSYFVEGRFAFNVLRTTR</sequence>
<keyword evidence="2" id="KW-0238">DNA-binding</keyword>
<keyword evidence="6" id="KW-1185">Reference proteome</keyword>
<dbReference type="PROSITE" id="PS50949">
    <property type="entry name" value="HTH_GNTR"/>
    <property type="match status" value="1"/>
</dbReference>
<evidence type="ECO:0000313" key="6">
    <source>
        <dbReference type="Proteomes" id="UP001157034"/>
    </source>
</evidence>